<protein>
    <submittedName>
        <fullName evidence="1">Putative ovule protein</fullName>
    </submittedName>
</protein>
<sequence>MECNFLLPPSHFMWYPLTWHGVYEKKSKTFEIYGLKQFLDICVVENHFIKGKRGILKLNRLLIIVR</sequence>
<reference evidence="1" key="1">
    <citation type="submission" date="2015-12" db="EMBL/GenBank/DDBJ databases">
        <title>Gene expression during late stages of embryo sac development: a critical building block for successful pollen-pistil interactions.</title>
        <authorList>
            <person name="Liu Y."/>
            <person name="Joly V."/>
            <person name="Sabar M."/>
            <person name="Matton D.P."/>
        </authorList>
    </citation>
    <scope>NUCLEOTIDE SEQUENCE</scope>
</reference>
<evidence type="ECO:0000313" key="1">
    <source>
        <dbReference type="EMBL" id="JAP22161.1"/>
    </source>
</evidence>
<accession>A0A0V0HP30</accession>
<organism evidence="1">
    <name type="scientific">Solanum chacoense</name>
    <name type="common">Chaco potato</name>
    <dbReference type="NCBI Taxonomy" id="4108"/>
    <lineage>
        <taxon>Eukaryota</taxon>
        <taxon>Viridiplantae</taxon>
        <taxon>Streptophyta</taxon>
        <taxon>Embryophyta</taxon>
        <taxon>Tracheophyta</taxon>
        <taxon>Spermatophyta</taxon>
        <taxon>Magnoliopsida</taxon>
        <taxon>eudicotyledons</taxon>
        <taxon>Gunneridae</taxon>
        <taxon>Pentapetalae</taxon>
        <taxon>asterids</taxon>
        <taxon>lamiids</taxon>
        <taxon>Solanales</taxon>
        <taxon>Solanaceae</taxon>
        <taxon>Solanoideae</taxon>
        <taxon>Solaneae</taxon>
        <taxon>Solanum</taxon>
    </lineage>
</organism>
<proteinExistence type="predicted"/>
<name>A0A0V0HP30_SOLCH</name>
<dbReference type="AlphaFoldDB" id="A0A0V0HP30"/>
<dbReference type="EMBL" id="GEDG01016878">
    <property type="protein sequence ID" value="JAP22161.1"/>
    <property type="molecule type" value="Transcribed_RNA"/>
</dbReference>